<dbReference type="Proteomes" id="UP001066276">
    <property type="component" value="Chromosome 1_1"/>
</dbReference>
<organism evidence="1 2">
    <name type="scientific">Pleurodeles waltl</name>
    <name type="common">Iberian ribbed newt</name>
    <dbReference type="NCBI Taxonomy" id="8319"/>
    <lineage>
        <taxon>Eukaryota</taxon>
        <taxon>Metazoa</taxon>
        <taxon>Chordata</taxon>
        <taxon>Craniata</taxon>
        <taxon>Vertebrata</taxon>
        <taxon>Euteleostomi</taxon>
        <taxon>Amphibia</taxon>
        <taxon>Batrachia</taxon>
        <taxon>Caudata</taxon>
        <taxon>Salamandroidea</taxon>
        <taxon>Salamandridae</taxon>
        <taxon>Pleurodelinae</taxon>
        <taxon>Pleurodeles</taxon>
    </lineage>
</organism>
<proteinExistence type="predicted"/>
<dbReference type="AlphaFoldDB" id="A0AAV7WJY3"/>
<evidence type="ECO:0000313" key="2">
    <source>
        <dbReference type="Proteomes" id="UP001066276"/>
    </source>
</evidence>
<reference evidence="1" key="1">
    <citation type="journal article" date="2022" name="bioRxiv">
        <title>Sequencing and chromosome-scale assembly of the giantPleurodeles waltlgenome.</title>
        <authorList>
            <person name="Brown T."/>
            <person name="Elewa A."/>
            <person name="Iarovenko S."/>
            <person name="Subramanian E."/>
            <person name="Araus A.J."/>
            <person name="Petzold A."/>
            <person name="Susuki M."/>
            <person name="Suzuki K.-i.T."/>
            <person name="Hayashi T."/>
            <person name="Toyoda A."/>
            <person name="Oliveira C."/>
            <person name="Osipova E."/>
            <person name="Leigh N.D."/>
            <person name="Simon A."/>
            <person name="Yun M.H."/>
        </authorList>
    </citation>
    <scope>NUCLEOTIDE SEQUENCE</scope>
    <source>
        <strain evidence="1">20211129_DDA</strain>
        <tissue evidence="1">Liver</tissue>
    </source>
</reference>
<dbReference type="EMBL" id="JANPWB010000001">
    <property type="protein sequence ID" value="KAJ1214354.1"/>
    <property type="molecule type" value="Genomic_DNA"/>
</dbReference>
<evidence type="ECO:0000313" key="1">
    <source>
        <dbReference type="EMBL" id="KAJ1214354.1"/>
    </source>
</evidence>
<name>A0AAV7WJY3_PLEWA</name>
<gene>
    <name evidence="1" type="ORF">NDU88_001973</name>
</gene>
<comment type="caution">
    <text evidence="1">The sequence shown here is derived from an EMBL/GenBank/DDBJ whole genome shotgun (WGS) entry which is preliminary data.</text>
</comment>
<sequence>MTLFREGNFLVGRGLEVRRLVCDPSWRRASLPRKSSSVLAIRVSHVTQIKLQVGTVFNWMQLEIQSSTEDQSRKN</sequence>
<keyword evidence="2" id="KW-1185">Reference proteome</keyword>
<accession>A0AAV7WJY3</accession>
<protein>
    <submittedName>
        <fullName evidence="1">Uncharacterized protein</fullName>
    </submittedName>
</protein>